<evidence type="ECO:0000259" key="1">
    <source>
        <dbReference type="Pfam" id="PF10057"/>
    </source>
</evidence>
<protein>
    <submittedName>
        <fullName evidence="2">DUF2294 family protein</fullName>
    </submittedName>
</protein>
<name>A0A7X2J1Z4_9BACI</name>
<dbReference type="Pfam" id="PF10057">
    <property type="entry name" value="MpsC"/>
    <property type="match status" value="2"/>
</dbReference>
<comment type="caution">
    <text evidence="2">The sequence shown here is derived from an EMBL/GenBank/DDBJ whole genome shotgun (WGS) entry which is preliminary data.</text>
</comment>
<proteinExistence type="predicted"/>
<dbReference type="AlphaFoldDB" id="A0A7X2J1Z4"/>
<evidence type="ECO:0000313" key="2">
    <source>
        <dbReference type="EMBL" id="MRX73662.1"/>
    </source>
</evidence>
<accession>A0A7X2J1Z4</accession>
<reference evidence="2 3" key="1">
    <citation type="submission" date="2019-11" db="EMBL/GenBank/DDBJ databases">
        <title>Bacillus lacus genome.</title>
        <authorList>
            <person name="Allen C.J."/>
            <person name="Newman J.D."/>
        </authorList>
    </citation>
    <scope>NUCLEOTIDE SEQUENCE [LARGE SCALE GENOMIC DNA]</scope>
    <source>
        <strain evidence="2 3">KCTC 33946</strain>
    </source>
</reference>
<feature type="domain" description="Na+-translocating membrane potential-generating system MpsC" evidence="1">
    <location>
        <begin position="9"/>
        <end position="107"/>
    </location>
</feature>
<dbReference type="EMBL" id="WKKI01000040">
    <property type="protein sequence ID" value="MRX73662.1"/>
    <property type="molecule type" value="Genomic_DNA"/>
</dbReference>
<dbReference type="InterPro" id="IPR018745">
    <property type="entry name" value="MpsC"/>
</dbReference>
<evidence type="ECO:0000313" key="3">
    <source>
        <dbReference type="Proteomes" id="UP000448867"/>
    </source>
</evidence>
<keyword evidence="3" id="KW-1185">Reference proteome</keyword>
<sequence length="232" mass="26563">MTRLALNTKEKELGSYIGKILRDHFGKGPGSVFAAISYPYVTVYIKDFLTPMENKLLDSEQEKYVQKIRDMLMETLIEEIKAYIKLNIDMEISEFYYDWNLSTHTGMFSGIAAGSQKNSSTYLNQLGVHNEIIEVSIKAEKAPVNVYSCLLNPRTLIVVRSGILTAIEKEIIKIGYPEILTLAKRNLEKGILDEHKNQLQSLLDADFENTFTSWDFDRDKSVFLFILKPHNP</sequence>
<dbReference type="Proteomes" id="UP000448867">
    <property type="component" value="Unassembled WGS sequence"/>
</dbReference>
<gene>
    <name evidence="2" type="ORF">GJU40_16085</name>
</gene>
<organism evidence="2 3">
    <name type="scientific">Metabacillus lacus</name>
    <dbReference type="NCBI Taxonomy" id="1983721"/>
    <lineage>
        <taxon>Bacteria</taxon>
        <taxon>Bacillati</taxon>
        <taxon>Bacillota</taxon>
        <taxon>Bacilli</taxon>
        <taxon>Bacillales</taxon>
        <taxon>Bacillaceae</taxon>
        <taxon>Metabacillus</taxon>
    </lineage>
</organism>
<feature type="domain" description="Na+-translocating membrane potential-generating system MpsC" evidence="1">
    <location>
        <begin position="141"/>
        <end position="228"/>
    </location>
</feature>
<dbReference type="OrthoDB" id="2677857at2"/>